<dbReference type="GO" id="GO:0012505">
    <property type="term" value="C:endomembrane system"/>
    <property type="evidence" value="ECO:0007669"/>
    <property type="project" value="UniProtKB-SubCell"/>
</dbReference>
<evidence type="ECO:0000256" key="3">
    <source>
        <dbReference type="ARBA" id="ARBA00022692"/>
    </source>
</evidence>
<keyword evidence="4 6" id="KW-1133">Transmembrane helix</keyword>
<evidence type="ECO:0000259" key="7">
    <source>
        <dbReference type="Pfam" id="PF10277"/>
    </source>
</evidence>
<keyword evidence="9" id="KW-1185">Reference proteome</keyword>
<sequence>MSAHDCTKHPGFRCVDLVLLRIEKDPHLLVIITLIISYAMSAAFGDVSILFPYISDLGTLAPESCVFGQLLNLCSFLSCLCIYCWYGHHIERLENMGSARSHFIFARVTLAFGLTAGLGLSVVGNFQETSVLTVHLIGALMTFGFGTLYTIMINHASRAHFDSPKWLRTLRVSLAVTCSVSFVAMSLFAGLSSKGISLPHKWEPGDKGYVAHTLSVTCEWLLAVCFLSFFFTMIYDLRDYTMDPIKVRHRYANLDREVLTISA</sequence>
<proteinExistence type="inferred from homology"/>
<evidence type="ECO:0000313" key="9">
    <source>
        <dbReference type="Proteomes" id="UP000822476"/>
    </source>
</evidence>
<evidence type="ECO:0000256" key="1">
    <source>
        <dbReference type="ARBA" id="ARBA00004127"/>
    </source>
</evidence>
<dbReference type="EMBL" id="JTDE01003934">
    <property type="protein sequence ID" value="KAF7255485.1"/>
    <property type="molecule type" value="Genomic_DNA"/>
</dbReference>
<keyword evidence="3 6" id="KW-0812">Transmembrane</keyword>
<comment type="similarity">
    <text evidence="2">Belongs to the DRAM/TMEM150 family.</text>
</comment>
<dbReference type="PANTHER" id="PTHR21324">
    <property type="entry name" value="FASTING-INDUCIBLE INTEGRAL MEMBRANE PROTEIN TM6P1-RELATED"/>
    <property type="match status" value="1"/>
</dbReference>
<accession>A0A8S9YKW9</accession>
<comment type="subcellular location">
    <subcellularLocation>
        <location evidence="1">Endomembrane system</location>
        <topology evidence="1">Multi-pass membrane protein</topology>
    </subcellularLocation>
</comment>
<feature type="domain" description="CWH43-like N-terminal" evidence="7">
    <location>
        <begin position="29"/>
        <end position="239"/>
    </location>
</feature>
<dbReference type="OrthoDB" id="6251487at2759"/>
<evidence type="ECO:0000256" key="4">
    <source>
        <dbReference type="ARBA" id="ARBA00022989"/>
    </source>
</evidence>
<dbReference type="Proteomes" id="UP000822476">
    <property type="component" value="Unassembled WGS sequence"/>
</dbReference>
<protein>
    <recommendedName>
        <fullName evidence="7">CWH43-like N-terminal domain-containing protein</fullName>
    </recommendedName>
</protein>
<feature type="transmembrane region" description="Helical" evidence="6">
    <location>
        <begin position="66"/>
        <end position="85"/>
    </location>
</feature>
<organism evidence="8 9">
    <name type="scientific">Paragonimus skrjabini miyazakii</name>
    <dbReference type="NCBI Taxonomy" id="59628"/>
    <lineage>
        <taxon>Eukaryota</taxon>
        <taxon>Metazoa</taxon>
        <taxon>Spiralia</taxon>
        <taxon>Lophotrochozoa</taxon>
        <taxon>Platyhelminthes</taxon>
        <taxon>Trematoda</taxon>
        <taxon>Digenea</taxon>
        <taxon>Plagiorchiida</taxon>
        <taxon>Troglotremata</taxon>
        <taxon>Troglotrematidae</taxon>
        <taxon>Paragonimus</taxon>
    </lineage>
</organism>
<comment type="caution">
    <text evidence="8">The sequence shown here is derived from an EMBL/GenBank/DDBJ whole genome shotgun (WGS) entry which is preliminary data.</text>
</comment>
<feature type="transmembrane region" description="Helical" evidence="6">
    <location>
        <begin position="211"/>
        <end position="235"/>
    </location>
</feature>
<evidence type="ECO:0000256" key="6">
    <source>
        <dbReference type="SAM" id="Phobius"/>
    </source>
</evidence>
<feature type="transmembrane region" description="Helical" evidence="6">
    <location>
        <begin position="172"/>
        <end position="191"/>
    </location>
</feature>
<feature type="transmembrane region" description="Helical" evidence="6">
    <location>
        <begin position="28"/>
        <end position="54"/>
    </location>
</feature>
<feature type="transmembrane region" description="Helical" evidence="6">
    <location>
        <begin position="105"/>
        <end position="126"/>
    </location>
</feature>
<dbReference type="AlphaFoldDB" id="A0A8S9YKW9"/>
<dbReference type="PANTHER" id="PTHR21324:SF2">
    <property type="entry name" value="EG:22E5.9 PROTEIN"/>
    <property type="match status" value="1"/>
</dbReference>
<dbReference type="InterPro" id="IPR050911">
    <property type="entry name" value="DRAM/TMEM150_Autophagy_Mod"/>
</dbReference>
<feature type="transmembrane region" description="Helical" evidence="6">
    <location>
        <begin position="132"/>
        <end position="151"/>
    </location>
</feature>
<dbReference type="InterPro" id="IPR019402">
    <property type="entry name" value="CWH43_N"/>
</dbReference>
<evidence type="ECO:0000313" key="8">
    <source>
        <dbReference type="EMBL" id="KAF7255485.1"/>
    </source>
</evidence>
<dbReference type="Pfam" id="PF10277">
    <property type="entry name" value="Frag1"/>
    <property type="match status" value="1"/>
</dbReference>
<name>A0A8S9YKW9_9TREM</name>
<keyword evidence="5 6" id="KW-0472">Membrane</keyword>
<gene>
    <name evidence="8" type="ORF">EG68_07326</name>
</gene>
<evidence type="ECO:0000256" key="5">
    <source>
        <dbReference type="ARBA" id="ARBA00023136"/>
    </source>
</evidence>
<reference evidence="8" key="1">
    <citation type="submission" date="2019-07" db="EMBL/GenBank/DDBJ databases">
        <title>Annotation for the trematode Paragonimus miyazaki's.</title>
        <authorList>
            <person name="Choi Y.-J."/>
        </authorList>
    </citation>
    <scope>NUCLEOTIDE SEQUENCE</scope>
    <source>
        <strain evidence="8">Japan</strain>
    </source>
</reference>
<evidence type="ECO:0000256" key="2">
    <source>
        <dbReference type="ARBA" id="ARBA00006565"/>
    </source>
</evidence>